<evidence type="ECO:0000313" key="13">
    <source>
        <dbReference type="EMBL" id="KPJ17060.1"/>
    </source>
</evidence>
<dbReference type="GO" id="GO:0032502">
    <property type="term" value="P:developmental process"/>
    <property type="evidence" value="ECO:0007669"/>
    <property type="project" value="UniProtKB-ARBA"/>
</dbReference>
<evidence type="ECO:0000259" key="12">
    <source>
        <dbReference type="PROSITE" id="PS50157"/>
    </source>
</evidence>
<sequence>MSNNTKRKILSKPSKEVDKQNENEAGPSRINLENIDDFTNVCRTCAAVTEFVVPIFIGEGLQNKLADKIHKYLPIQVSEEDVLPQVDENSKINKIINDKKGKLENKLSVSNVKDIIIKIFQIADPDLINSGLEFLCETCDNQFPKLDSFVEHIQSQHNNDCKDITIETFIKENVSIVEMLAEDLTTDIESEKEVNVVKLKRFHCLFCESSFSSPTRLICHLNQHVEVSIEDGVNCCDISYHDTKTFVKHLEKAHVKNSSKKNEANTCRSCGFTAQGKDELKDHITKLHVKEVDVQNKHDDKQRDKWQKYIPAVCPECNKTFSNKYNMLMHMKSHRGVTEKYPCDRCSKTYKSKASLKSHQEIAHKGILSFVCSYCGEAFPSRIARDVHKRIHTGDKPYTCKYCDRSYRAKNTLDRHLEIHLNVRKYECYICSKRFRKSTHLKYHLSESVDVGDESENDDRPLAAIASEKSNDLYKKFYNALVNFRNHYATEHERNTSDYLEFTDSTDSEVIMDDDRGDGRDGDQDINNFDDLTEWNMRKGKMDEETRLELNEVQRKIDGKIFFACKICDKNLSTAHTYIFHKRIHTGERPCVCHVCGKQFRTPNGLQRHLTETHQRLRRHSCSFCPKNFANTQNLKQHLRIHTGERPFVCSHCGKRFTQSGSLHVHLKTHSEQYPFQCAECGAKFRLRSGLSRHRLKHTGERPHVCVHCGKAFRQKHDLHSHALAHTNLKPHVCLVCGAAFRQLRALKHHYKRVHQSEPPKQLLNDSVFDHVGQYQ</sequence>
<evidence type="ECO:0000256" key="8">
    <source>
        <dbReference type="ARBA" id="ARBA00023163"/>
    </source>
</evidence>
<dbReference type="FunFam" id="3.30.160.60:FF:000202">
    <property type="entry name" value="Zinc finger protein 574"/>
    <property type="match status" value="1"/>
</dbReference>
<feature type="domain" description="C2H2-type" evidence="12">
    <location>
        <begin position="704"/>
        <end position="731"/>
    </location>
</feature>
<evidence type="ECO:0000256" key="1">
    <source>
        <dbReference type="ARBA" id="ARBA00004123"/>
    </source>
</evidence>
<evidence type="ECO:0000256" key="5">
    <source>
        <dbReference type="ARBA" id="ARBA00022833"/>
    </source>
</evidence>
<feature type="domain" description="C2H2-type" evidence="12">
    <location>
        <begin position="341"/>
        <end position="366"/>
    </location>
</feature>
<evidence type="ECO:0000313" key="14">
    <source>
        <dbReference type="Proteomes" id="UP000053240"/>
    </source>
</evidence>
<dbReference type="GO" id="GO:0005634">
    <property type="term" value="C:nucleus"/>
    <property type="evidence" value="ECO:0007669"/>
    <property type="project" value="UniProtKB-SubCell"/>
</dbReference>
<dbReference type="Pfam" id="PF00096">
    <property type="entry name" value="zf-C2H2"/>
    <property type="match status" value="7"/>
</dbReference>
<dbReference type="PROSITE" id="PS00028">
    <property type="entry name" value="ZINC_FINGER_C2H2_1"/>
    <property type="match status" value="12"/>
</dbReference>
<feature type="domain" description="C2H2-type" evidence="12">
    <location>
        <begin position="134"/>
        <end position="162"/>
    </location>
</feature>
<feature type="domain" description="C2H2-type" evidence="12">
    <location>
        <begin position="398"/>
        <end position="425"/>
    </location>
</feature>
<evidence type="ECO:0000256" key="7">
    <source>
        <dbReference type="ARBA" id="ARBA00023125"/>
    </source>
</evidence>
<feature type="compositionally biased region" description="Basic and acidic residues" evidence="11">
    <location>
        <begin position="13"/>
        <end position="22"/>
    </location>
</feature>
<proteinExistence type="predicted"/>
<feature type="domain" description="C2H2-type" evidence="12">
    <location>
        <begin position="426"/>
        <end position="455"/>
    </location>
</feature>
<keyword evidence="5" id="KW-0862">Zinc</keyword>
<organism evidence="13 14">
    <name type="scientific">Papilio machaon</name>
    <name type="common">Old World swallowtail butterfly</name>
    <dbReference type="NCBI Taxonomy" id="76193"/>
    <lineage>
        <taxon>Eukaryota</taxon>
        <taxon>Metazoa</taxon>
        <taxon>Ecdysozoa</taxon>
        <taxon>Arthropoda</taxon>
        <taxon>Hexapoda</taxon>
        <taxon>Insecta</taxon>
        <taxon>Pterygota</taxon>
        <taxon>Neoptera</taxon>
        <taxon>Endopterygota</taxon>
        <taxon>Lepidoptera</taxon>
        <taxon>Glossata</taxon>
        <taxon>Ditrysia</taxon>
        <taxon>Papilionoidea</taxon>
        <taxon>Papilionidae</taxon>
        <taxon>Papilioninae</taxon>
        <taxon>Papilio</taxon>
    </lineage>
</organism>
<evidence type="ECO:0000256" key="10">
    <source>
        <dbReference type="PROSITE-ProRule" id="PRU00042"/>
    </source>
</evidence>
<dbReference type="InterPro" id="IPR036236">
    <property type="entry name" value="Znf_C2H2_sf"/>
</dbReference>
<keyword evidence="8" id="KW-0804">Transcription</keyword>
<feature type="domain" description="C2H2-type" evidence="12">
    <location>
        <begin position="648"/>
        <end position="675"/>
    </location>
</feature>
<dbReference type="GO" id="GO:0000978">
    <property type="term" value="F:RNA polymerase II cis-regulatory region sequence-specific DNA binding"/>
    <property type="evidence" value="ECO:0007669"/>
    <property type="project" value="TreeGrafter"/>
</dbReference>
<feature type="domain" description="C2H2-type" evidence="12">
    <location>
        <begin position="676"/>
        <end position="703"/>
    </location>
</feature>
<dbReference type="FunFam" id="3.30.160.60:FF:000446">
    <property type="entry name" value="Zinc finger protein"/>
    <property type="match status" value="1"/>
</dbReference>
<evidence type="ECO:0000256" key="6">
    <source>
        <dbReference type="ARBA" id="ARBA00023015"/>
    </source>
</evidence>
<dbReference type="AlphaFoldDB" id="A0A194RIA8"/>
<evidence type="ECO:0000256" key="2">
    <source>
        <dbReference type="ARBA" id="ARBA00022723"/>
    </source>
</evidence>
<keyword evidence="9" id="KW-0539">Nucleus</keyword>
<gene>
    <name evidence="13" type="ORF">RR48_13916</name>
</gene>
<dbReference type="EMBL" id="KQ460205">
    <property type="protein sequence ID" value="KPJ17060.1"/>
    <property type="molecule type" value="Genomic_DNA"/>
</dbReference>
<comment type="subcellular location">
    <subcellularLocation>
        <location evidence="1">Nucleus</location>
    </subcellularLocation>
</comment>
<evidence type="ECO:0000256" key="9">
    <source>
        <dbReference type="ARBA" id="ARBA00023242"/>
    </source>
</evidence>
<feature type="domain" description="C2H2-type" evidence="12">
    <location>
        <begin position="591"/>
        <end position="619"/>
    </location>
</feature>
<feature type="domain" description="C2H2-type" evidence="12">
    <location>
        <begin position="620"/>
        <end position="647"/>
    </location>
</feature>
<keyword evidence="14" id="KW-1185">Reference proteome</keyword>
<keyword evidence="6" id="KW-0805">Transcription regulation</keyword>
<feature type="region of interest" description="Disordered" evidence="11">
    <location>
        <begin position="1"/>
        <end position="28"/>
    </location>
</feature>
<dbReference type="SUPFAM" id="SSF57667">
    <property type="entry name" value="beta-beta-alpha zinc fingers"/>
    <property type="match status" value="5"/>
</dbReference>
<dbReference type="InParanoid" id="A0A194RIA8"/>
<feature type="compositionally biased region" description="Basic residues" evidence="11">
    <location>
        <begin position="1"/>
        <end position="10"/>
    </location>
</feature>
<evidence type="ECO:0000256" key="4">
    <source>
        <dbReference type="ARBA" id="ARBA00022771"/>
    </source>
</evidence>
<protein>
    <submittedName>
        <fullName evidence="13">Zinc finger protein 33A</fullName>
    </submittedName>
</protein>
<dbReference type="PROSITE" id="PS50157">
    <property type="entry name" value="ZINC_FINGER_C2H2_2"/>
    <property type="match status" value="13"/>
</dbReference>
<accession>A0A194RIA8</accession>
<reference evidence="13 14" key="1">
    <citation type="journal article" date="2015" name="Nat. Commun.">
        <title>Outbred genome sequencing and CRISPR/Cas9 gene editing in butterflies.</title>
        <authorList>
            <person name="Li X."/>
            <person name="Fan D."/>
            <person name="Zhang W."/>
            <person name="Liu G."/>
            <person name="Zhang L."/>
            <person name="Zhao L."/>
            <person name="Fang X."/>
            <person name="Chen L."/>
            <person name="Dong Y."/>
            <person name="Chen Y."/>
            <person name="Ding Y."/>
            <person name="Zhao R."/>
            <person name="Feng M."/>
            <person name="Zhu Y."/>
            <person name="Feng Y."/>
            <person name="Jiang X."/>
            <person name="Zhu D."/>
            <person name="Xiang H."/>
            <person name="Feng X."/>
            <person name="Li S."/>
            <person name="Wang J."/>
            <person name="Zhang G."/>
            <person name="Kronforst M.R."/>
            <person name="Wang W."/>
        </authorList>
    </citation>
    <scope>NUCLEOTIDE SEQUENCE [LARGE SCALE GENOMIC DNA]</scope>
    <source>
        <strain evidence="13">Ya'a_city_454_Pm</strain>
        <tissue evidence="13">Whole body</tissue>
    </source>
</reference>
<dbReference type="PANTHER" id="PTHR24384">
    <property type="entry name" value="FINGER PUTATIVE TRANSCRIPTION FACTOR FAMILY-RELATED"/>
    <property type="match status" value="1"/>
</dbReference>
<feature type="domain" description="C2H2-type" evidence="12">
    <location>
        <begin position="563"/>
        <end position="590"/>
    </location>
</feature>
<dbReference type="Proteomes" id="UP000053240">
    <property type="component" value="Unassembled WGS sequence"/>
</dbReference>
<keyword evidence="3" id="KW-0677">Repeat</keyword>
<dbReference type="PANTHER" id="PTHR24384:SF189">
    <property type="entry name" value="C2H2-TYPE DOMAIN-CONTAINING PROTEIN-RELATED"/>
    <property type="match status" value="1"/>
</dbReference>
<keyword evidence="7" id="KW-0238">DNA-binding</keyword>
<feature type="domain" description="C2H2-type" evidence="12">
    <location>
        <begin position="370"/>
        <end position="397"/>
    </location>
</feature>
<keyword evidence="4 10" id="KW-0863">Zinc-finger</keyword>
<dbReference type="FunFam" id="3.30.160.60:FF:000624">
    <property type="entry name" value="zinc finger protein 697"/>
    <property type="match status" value="1"/>
</dbReference>
<name>A0A194RIA8_PAPMA</name>
<dbReference type="Gene3D" id="3.30.160.60">
    <property type="entry name" value="Classic Zinc Finger"/>
    <property type="match status" value="12"/>
</dbReference>
<feature type="domain" description="C2H2-type" evidence="12">
    <location>
        <begin position="312"/>
        <end position="339"/>
    </location>
</feature>
<evidence type="ECO:0000256" key="3">
    <source>
        <dbReference type="ARBA" id="ARBA00022737"/>
    </source>
</evidence>
<dbReference type="SMART" id="SM00355">
    <property type="entry name" value="ZnF_C2H2"/>
    <property type="match status" value="15"/>
</dbReference>
<keyword evidence="2" id="KW-0479">Metal-binding</keyword>
<dbReference type="GO" id="GO:0008270">
    <property type="term" value="F:zinc ion binding"/>
    <property type="evidence" value="ECO:0007669"/>
    <property type="project" value="UniProtKB-KW"/>
</dbReference>
<evidence type="ECO:0000256" key="11">
    <source>
        <dbReference type="SAM" id="MobiDB-lite"/>
    </source>
</evidence>
<dbReference type="GO" id="GO:0000981">
    <property type="term" value="F:DNA-binding transcription factor activity, RNA polymerase II-specific"/>
    <property type="evidence" value="ECO:0007669"/>
    <property type="project" value="TreeGrafter"/>
</dbReference>
<dbReference type="InterPro" id="IPR050752">
    <property type="entry name" value="C2H2-ZF_domain"/>
</dbReference>
<dbReference type="InterPro" id="IPR013087">
    <property type="entry name" value="Znf_C2H2_type"/>
</dbReference>
<feature type="domain" description="C2H2-type" evidence="12">
    <location>
        <begin position="732"/>
        <end position="760"/>
    </location>
</feature>